<gene>
    <name evidence="3" type="ORF">HNQ99_001742</name>
</gene>
<dbReference type="GO" id="GO:0004300">
    <property type="term" value="F:enoyl-CoA hydratase activity"/>
    <property type="evidence" value="ECO:0007669"/>
    <property type="project" value="UniProtKB-EC"/>
</dbReference>
<comment type="similarity">
    <text evidence="1 2">Belongs to the enoyl-CoA hydratase/isomerase family.</text>
</comment>
<dbReference type="EMBL" id="JACHOV010000006">
    <property type="protein sequence ID" value="MBB4641433.1"/>
    <property type="molecule type" value="Genomic_DNA"/>
</dbReference>
<proteinExistence type="inferred from homology"/>
<dbReference type="CDD" id="cd06558">
    <property type="entry name" value="crotonase-like"/>
    <property type="match status" value="1"/>
</dbReference>
<dbReference type="Proteomes" id="UP000575068">
    <property type="component" value="Unassembled WGS sequence"/>
</dbReference>
<keyword evidence="4" id="KW-1185">Reference proteome</keyword>
<dbReference type="RefSeq" id="WP_184475253.1">
    <property type="nucleotide sequence ID" value="NZ_JACHOV010000006.1"/>
</dbReference>
<accession>A0A840HU36</accession>
<evidence type="ECO:0000256" key="1">
    <source>
        <dbReference type="ARBA" id="ARBA00005254"/>
    </source>
</evidence>
<keyword evidence="3" id="KW-0456">Lyase</keyword>
<sequence>MDDAVILVEKIDRQILVVRLHQPQRLNALTRDMVDMFNAQLDMIAADSDVRAVILTGSGRGFCAGQDVAAADARNREAPSRVVERMYWQERFAGMVERLHLMPQIVIAAVNGPCVGAGMAIALASDVRIVSRSAKFMNASVRLGLTAGETGMSYMLPRLIGAARAFDILLTGRAVEAEEAERIGLAIRMVDDAALLPEATAYARQILANSPFGIKHTKKIFWQNLDAPSFRAALELENRSQILASMTDDYKEATAAFTEKRPAAFTGC</sequence>
<evidence type="ECO:0000313" key="3">
    <source>
        <dbReference type="EMBL" id="MBB4641433.1"/>
    </source>
</evidence>
<dbReference type="SUPFAM" id="SSF52096">
    <property type="entry name" value="ClpP/crotonase"/>
    <property type="match status" value="1"/>
</dbReference>
<dbReference type="PANTHER" id="PTHR43459:SF1">
    <property type="entry name" value="EG:BACN32G11.4 PROTEIN"/>
    <property type="match status" value="1"/>
</dbReference>
<organism evidence="3 4">
    <name type="scientific">Rhizorhapis suberifaciens</name>
    <name type="common">corky root of lettuce</name>
    <dbReference type="NCBI Taxonomy" id="13656"/>
    <lineage>
        <taxon>Bacteria</taxon>
        <taxon>Pseudomonadati</taxon>
        <taxon>Pseudomonadota</taxon>
        <taxon>Alphaproteobacteria</taxon>
        <taxon>Sphingomonadales</taxon>
        <taxon>Sphingomonadaceae</taxon>
        <taxon>Rhizorhapis</taxon>
    </lineage>
</organism>
<dbReference type="InterPro" id="IPR029045">
    <property type="entry name" value="ClpP/crotonase-like_dom_sf"/>
</dbReference>
<dbReference type="Gene3D" id="3.90.226.10">
    <property type="entry name" value="2-enoyl-CoA Hydratase, Chain A, domain 1"/>
    <property type="match status" value="1"/>
</dbReference>
<dbReference type="Gene3D" id="1.10.12.10">
    <property type="entry name" value="Lyase 2-enoyl-coa Hydratase, Chain A, domain 2"/>
    <property type="match status" value="1"/>
</dbReference>
<dbReference type="InterPro" id="IPR018376">
    <property type="entry name" value="Enoyl-CoA_hyd/isom_CS"/>
</dbReference>
<dbReference type="AlphaFoldDB" id="A0A840HU36"/>
<dbReference type="EC" id="4.2.1.17" evidence="3"/>
<dbReference type="InterPro" id="IPR014748">
    <property type="entry name" value="Enoyl-CoA_hydra_C"/>
</dbReference>
<dbReference type="PROSITE" id="PS00166">
    <property type="entry name" value="ENOYL_COA_HYDRATASE"/>
    <property type="match status" value="1"/>
</dbReference>
<dbReference type="Pfam" id="PF00378">
    <property type="entry name" value="ECH_1"/>
    <property type="match status" value="1"/>
</dbReference>
<reference evidence="3 4" key="1">
    <citation type="submission" date="2020-08" db="EMBL/GenBank/DDBJ databases">
        <title>Genomic Encyclopedia of Type Strains, Phase IV (KMG-IV): sequencing the most valuable type-strain genomes for metagenomic binning, comparative biology and taxonomic classification.</title>
        <authorList>
            <person name="Goeker M."/>
        </authorList>
    </citation>
    <scope>NUCLEOTIDE SEQUENCE [LARGE SCALE GENOMIC DNA]</scope>
    <source>
        <strain evidence="3 4">DSM 7465</strain>
    </source>
</reference>
<name>A0A840HU36_9SPHN</name>
<dbReference type="InterPro" id="IPR001753">
    <property type="entry name" value="Enoyl-CoA_hydra/iso"/>
</dbReference>
<evidence type="ECO:0000313" key="4">
    <source>
        <dbReference type="Proteomes" id="UP000575068"/>
    </source>
</evidence>
<dbReference type="PANTHER" id="PTHR43459">
    <property type="entry name" value="ENOYL-COA HYDRATASE"/>
    <property type="match status" value="1"/>
</dbReference>
<protein>
    <submittedName>
        <fullName evidence="3">Enoyl-CoA hydratase</fullName>
        <ecNumber evidence="3">4.2.1.17</ecNumber>
    </submittedName>
</protein>
<comment type="caution">
    <text evidence="3">The sequence shown here is derived from an EMBL/GenBank/DDBJ whole genome shotgun (WGS) entry which is preliminary data.</text>
</comment>
<evidence type="ECO:0000256" key="2">
    <source>
        <dbReference type="RuleBase" id="RU003707"/>
    </source>
</evidence>